<comment type="caution">
    <text evidence="3">The sequence shown here is derived from an EMBL/GenBank/DDBJ whole genome shotgun (WGS) entry which is preliminary data.</text>
</comment>
<evidence type="ECO:0000313" key="4">
    <source>
        <dbReference type="Proteomes" id="UP001596435"/>
    </source>
</evidence>
<dbReference type="RefSeq" id="WP_380231342.1">
    <property type="nucleotide sequence ID" value="NZ_JBHTAJ010000027.1"/>
</dbReference>
<evidence type="ECO:0000313" key="3">
    <source>
        <dbReference type="EMBL" id="MFC7181117.1"/>
    </source>
</evidence>
<organism evidence="3 4">
    <name type="scientific">Kitasatospora paranensis</name>
    <dbReference type="NCBI Taxonomy" id="258053"/>
    <lineage>
        <taxon>Bacteria</taxon>
        <taxon>Bacillati</taxon>
        <taxon>Actinomycetota</taxon>
        <taxon>Actinomycetes</taxon>
        <taxon>Kitasatosporales</taxon>
        <taxon>Streptomycetaceae</taxon>
        <taxon>Kitasatospora</taxon>
    </lineage>
</organism>
<feature type="chain" id="PRO_5046753833" description="Lipoprotein" evidence="2">
    <location>
        <begin position="25"/>
        <end position="453"/>
    </location>
</feature>
<accession>A0ABW2FXH3</accession>
<dbReference type="PROSITE" id="PS51257">
    <property type="entry name" value="PROKAR_LIPOPROTEIN"/>
    <property type="match status" value="1"/>
</dbReference>
<proteinExistence type="predicted"/>
<reference evidence="4" key="1">
    <citation type="journal article" date="2019" name="Int. J. Syst. Evol. Microbiol.">
        <title>The Global Catalogue of Microorganisms (GCM) 10K type strain sequencing project: providing services to taxonomists for standard genome sequencing and annotation.</title>
        <authorList>
            <consortium name="The Broad Institute Genomics Platform"/>
            <consortium name="The Broad Institute Genome Sequencing Center for Infectious Disease"/>
            <person name="Wu L."/>
            <person name="Ma J."/>
        </authorList>
    </citation>
    <scope>NUCLEOTIDE SEQUENCE [LARGE SCALE GENOMIC DNA]</scope>
    <source>
        <strain evidence="4">CGMCC 1.12859</strain>
    </source>
</reference>
<sequence>MRHGTRILPAIVLPLLLAAATGCASTAPKPAADARAGALTTAAPGIPPGPAAAPTPAGGSTDGPATAAVATPAPDGRAPARPAGGAGVRLVAYDPGTGRAALSAPTTGGPDADPVRAGRLIASPPSPAAPHGALVSVTGVGHSSGGRTEVTTRPAAVTELLGTTATSLHAAVDPHTITVQPLVKDLTTSFTGHPGGGAGSASARLTLDAHTAVPLPGGATAALAAGIELDPAVDFSYDGTRLLQGGPERARVGFTLGSHATWRIDAALGAGAAPLRIPIARLSADPVLTVAGFPVVVNLDLTCYLTVSADGTVTVDTEQDLDGRWAVHADYLRGRGWTSAADPGSTEAGPVRARLAGHAAVRTGLASEAGVGLYGAVGVRATVEPYLTTRVDGTVTLNGSGRPPVVAGSWSTRAGLDVTGTVFARISVLGTPVFSADLPLPALHREWPVPPPH</sequence>
<gene>
    <name evidence="3" type="ORF">ACFQMG_16285</name>
</gene>
<dbReference type="Proteomes" id="UP001596435">
    <property type="component" value="Unassembled WGS sequence"/>
</dbReference>
<dbReference type="EMBL" id="JBHTAJ010000027">
    <property type="protein sequence ID" value="MFC7181117.1"/>
    <property type="molecule type" value="Genomic_DNA"/>
</dbReference>
<evidence type="ECO:0000256" key="2">
    <source>
        <dbReference type="SAM" id="SignalP"/>
    </source>
</evidence>
<keyword evidence="2" id="KW-0732">Signal</keyword>
<evidence type="ECO:0008006" key="5">
    <source>
        <dbReference type="Google" id="ProtNLM"/>
    </source>
</evidence>
<feature type="region of interest" description="Disordered" evidence="1">
    <location>
        <begin position="40"/>
        <end position="84"/>
    </location>
</feature>
<feature type="compositionally biased region" description="Low complexity" evidence="1">
    <location>
        <begin position="54"/>
        <end position="83"/>
    </location>
</feature>
<evidence type="ECO:0000256" key="1">
    <source>
        <dbReference type="SAM" id="MobiDB-lite"/>
    </source>
</evidence>
<feature type="signal peptide" evidence="2">
    <location>
        <begin position="1"/>
        <end position="24"/>
    </location>
</feature>
<protein>
    <recommendedName>
        <fullName evidence="5">Lipoprotein</fullName>
    </recommendedName>
</protein>
<keyword evidence="4" id="KW-1185">Reference proteome</keyword>
<name>A0ABW2FXH3_9ACTN</name>